<accession>A0A543D0S4</accession>
<dbReference type="Pfam" id="PF00702">
    <property type="entry name" value="Hydrolase"/>
    <property type="match status" value="1"/>
</dbReference>
<dbReference type="OrthoDB" id="7059309at2"/>
<dbReference type="NCBIfam" id="TIGR01511">
    <property type="entry name" value="ATPase-IB1_Cu"/>
    <property type="match status" value="1"/>
</dbReference>
<dbReference type="CDD" id="cd00371">
    <property type="entry name" value="HMA"/>
    <property type="match status" value="1"/>
</dbReference>
<evidence type="ECO:0000256" key="1">
    <source>
        <dbReference type="ARBA" id="ARBA00004651"/>
    </source>
</evidence>
<proteinExistence type="inferred from homology"/>
<dbReference type="SUPFAM" id="SSF56784">
    <property type="entry name" value="HAD-like"/>
    <property type="match status" value="1"/>
</dbReference>
<dbReference type="GO" id="GO:0043682">
    <property type="term" value="F:P-type divalent copper transporter activity"/>
    <property type="evidence" value="ECO:0007669"/>
    <property type="project" value="TreeGrafter"/>
</dbReference>
<comment type="similarity">
    <text evidence="2 12">Belongs to the cation transport ATPase (P-type) (TC 3.A.3) family. Type IB subfamily.</text>
</comment>
<sequence>MSTTAPMPAETATEAPAGRTVELAIGGMTCAACVGRVERKLRKLDGVRAAVNLATERAVVSAPAGVGDERLVETVEKAGYSARVVAPDAAPEPEDVDAVRRLRVRLAVALVLFVPLADLSLALSLVPSLRFPFWQLVVAALALPVVGWAAWPFHRAAVANLRHGTTSMDTLVSLGVVAATAWSLVGLVATAGQPPVASGWQAVLHPTGPLYLEVAAGVTTFVLAGRYFEARARRRAGGVMRALALLRPDEVALLEGDPDCGTDGDTERRVPAAVLRVGDRFVVRPGERIAVDGTVESGAASVDTSAMTGESVPVEAGPGTPVVAGTIATGGRLVVVADRVGADTRLARMIAAVERAQAEKSATQRLVDRISSVFVPAVLVIAAGTLVGWLLAGGGAQQALAAAVAVVIIACPCALGLATPTALMVASGRGAELGIFVKGHRALETVRAVDTIVLDKTGTLTEGRMRVAGVACVPDTDPAALLRRAGAVERASEHAIARAVVEHATQELGELPEVEGFTALPGLGARGTVEGADVVVGRPELLPDELAGRVAEWEGAGRTVVAVTVDGAAAGVIALADPVPDSSRAAVDGLRARGLRPVLLTGDSPAAAATVAAAVGIDAVDVHARALPDDKVALVQRLRGEGRTVAMVGDGVNDAAALAAADLGIAVGAGADVALEAADLVLVRDDLRALVTAIDLARATLGTIRGNLVWAFGYNVAAIPLAASGLLNPLLAGAAMALSSLLVVTNSLRLRTAAGG</sequence>
<dbReference type="PANTHER" id="PTHR43520">
    <property type="entry name" value="ATP7, ISOFORM B"/>
    <property type="match status" value="1"/>
</dbReference>
<dbReference type="InterPro" id="IPR006121">
    <property type="entry name" value="HMA_dom"/>
</dbReference>
<evidence type="ECO:0000256" key="9">
    <source>
        <dbReference type="ARBA" id="ARBA00023136"/>
    </source>
</evidence>
<evidence type="ECO:0000313" key="15">
    <source>
        <dbReference type="Proteomes" id="UP000315677"/>
    </source>
</evidence>
<comment type="subcellular location">
    <subcellularLocation>
        <location evidence="1">Cell membrane</location>
        <topology evidence="1">Multi-pass membrane protein</topology>
    </subcellularLocation>
</comment>
<evidence type="ECO:0000256" key="7">
    <source>
        <dbReference type="ARBA" id="ARBA00022967"/>
    </source>
</evidence>
<dbReference type="FunFam" id="2.70.150.10:FF:000002">
    <property type="entry name" value="Copper-transporting ATPase 1, putative"/>
    <property type="match status" value="1"/>
</dbReference>
<dbReference type="PROSITE" id="PS01047">
    <property type="entry name" value="HMA_1"/>
    <property type="match status" value="1"/>
</dbReference>
<keyword evidence="9 12" id="KW-0472">Membrane</keyword>
<dbReference type="InterPro" id="IPR059000">
    <property type="entry name" value="ATPase_P-type_domA"/>
</dbReference>
<dbReference type="GO" id="GO:0005507">
    <property type="term" value="F:copper ion binding"/>
    <property type="evidence" value="ECO:0007669"/>
    <property type="project" value="TreeGrafter"/>
</dbReference>
<evidence type="ECO:0000256" key="2">
    <source>
        <dbReference type="ARBA" id="ARBA00006024"/>
    </source>
</evidence>
<protein>
    <recommendedName>
        <fullName evidence="11">Cation-transporting P-type ATPase B</fullName>
    </recommendedName>
</protein>
<dbReference type="InterPro" id="IPR008250">
    <property type="entry name" value="ATPase_P-typ_transduc_dom_A_sf"/>
</dbReference>
<dbReference type="Gene3D" id="2.70.150.10">
    <property type="entry name" value="Calcium-transporting ATPase, cytoplasmic transduction domain A"/>
    <property type="match status" value="1"/>
</dbReference>
<keyword evidence="8 12" id="KW-1133">Transmembrane helix</keyword>
<dbReference type="GO" id="GO:0005524">
    <property type="term" value="F:ATP binding"/>
    <property type="evidence" value="ECO:0007669"/>
    <property type="project" value="UniProtKB-UniRule"/>
</dbReference>
<dbReference type="InterPro" id="IPR018303">
    <property type="entry name" value="ATPase_P-typ_P_site"/>
</dbReference>
<reference evidence="14 15" key="1">
    <citation type="submission" date="2019-06" db="EMBL/GenBank/DDBJ databases">
        <title>Sequencing the genomes of 1000 actinobacteria strains.</title>
        <authorList>
            <person name="Klenk H.-P."/>
        </authorList>
    </citation>
    <scope>NUCLEOTIDE SEQUENCE [LARGE SCALE GENOMIC DNA]</scope>
    <source>
        <strain evidence="14 15">DSM 45301</strain>
    </source>
</reference>
<dbReference type="InterPro" id="IPR001757">
    <property type="entry name" value="P_typ_ATPase"/>
</dbReference>
<dbReference type="Pfam" id="PF00403">
    <property type="entry name" value="HMA"/>
    <property type="match status" value="1"/>
</dbReference>
<dbReference type="NCBIfam" id="TIGR01525">
    <property type="entry name" value="ATPase-IB_hvy"/>
    <property type="match status" value="1"/>
</dbReference>
<dbReference type="GO" id="GO:0055070">
    <property type="term" value="P:copper ion homeostasis"/>
    <property type="evidence" value="ECO:0007669"/>
    <property type="project" value="TreeGrafter"/>
</dbReference>
<dbReference type="PRINTS" id="PR00940">
    <property type="entry name" value="CATPATPASEA"/>
</dbReference>
<dbReference type="SUPFAM" id="SSF81653">
    <property type="entry name" value="Calcium ATPase, transduction domain A"/>
    <property type="match status" value="1"/>
</dbReference>
<dbReference type="SFLD" id="SFLDF00027">
    <property type="entry name" value="p-type_atpase"/>
    <property type="match status" value="1"/>
</dbReference>
<feature type="transmembrane region" description="Helical" evidence="12">
    <location>
        <begin position="398"/>
        <end position="419"/>
    </location>
</feature>
<keyword evidence="6 12" id="KW-0067">ATP-binding</keyword>
<dbReference type="SUPFAM" id="SSF81660">
    <property type="entry name" value="Metal cation-transporting ATPase, ATP-binding domain N"/>
    <property type="match status" value="1"/>
</dbReference>
<dbReference type="InterPro" id="IPR036163">
    <property type="entry name" value="HMA_dom_sf"/>
</dbReference>
<evidence type="ECO:0000256" key="10">
    <source>
        <dbReference type="ARBA" id="ARBA00049360"/>
    </source>
</evidence>
<keyword evidence="5 12" id="KW-0547">Nucleotide-binding</keyword>
<feature type="transmembrane region" description="Helical" evidence="12">
    <location>
        <begin position="132"/>
        <end position="151"/>
    </location>
</feature>
<evidence type="ECO:0000256" key="12">
    <source>
        <dbReference type="RuleBase" id="RU362081"/>
    </source>
</evidence>
<dbReference type="PROSITE" id="PS00154">
    <property type="entry name" value="ATPASE_E1_E2"/>
    <property type="match status" value="1"/>
</dbReference>
<dbReference type="SUPFAM" id="SSF81665">
    <property type="entry name" value="Calcium ATPase, transmembrane domain M"/>
    <property type="match status" value="1"/>
</dbReference>
<dbReference type="SFLD" id="SFLDS00003">
    <property type="entry name" value="Haloacid_Dehalogenase"/>
    <property type="match status" value="1"/>
</dbReference>
<dbReference type="RefSeq" id="WP_142062571.1">
    <property type="nucleotide sequence ID" value="NZ_VFPA01000006.1"/>
</dbReference>
<dbReference type="InterPro" id="IPR023214">
    <property type="entry name" value="HAD_sf"/>
</dbReference>
<keyword evidence="3 12" id="KW-0812">Transmembrane</keyword>
<name>A0A543D0S4_9PSEU</name>
<evidence type="ECO:0000256" key="6">
    <source>
        <dbReference type="ARBA" id="ARBA00022840"/>
    </source>
</evidence>
<evidence type="ECO:0000256" key="8">
    <source>
        <dbReference type="ARBA" id="ARBA00022989"/>
    </source>
</evidence>
<dbReference type="GO" id="GO:0005886">
    <property type="term" value="C:plasma membrane"/>
    <property type="evidence" value="ECO:0007669"/>
    <property type="project" value="UniProtKB-SubCell"/>
</dbReference>
<dbReference type="GO" id="GO:0016887">
    <property type="term" value="F:ATP hydrolysis activity"/>
    <property type="evidence" value="ECO:0007669"/>
    <property type="project" value="InterPro"/>
</dbReference>
<evidence type="ECO:0000313" key="14">
    <source>
        <dbReference type="EMBL" id="TQM02954.1"/>
    </source>
</evidence>
<dbReference type="PRINTS" id="PR00119">
    <property type="entry name" value="CATATPASE"/>
</dbReference>
<feature type="transmembrane region" description="Helical" evidence="12">
    <location>
        <begin position="106"/>
        <end position="126"/>
    </location>
</feature>
<feature type="transmembrane region" description="Helical" evidence="12">
    <location>
        <begin position="730"/>
        <end position="748"/>
    </location>
</feature>
<evidence type="ECO:0000256" key="3">
    <source>
        <dbReference type="ARBA" id="ARBA00022692"/>
    </source>
</evidence>
<keyword evidence="12" id="KW-1003">Cell membrane</keyword>
<dbReference type="InterPro" id="IPR017969">
    <property type="entry name" value="Heavy-metal-associated_CS"/>
</dbReference>
<evidence type="ECO:0000256" key="4">
    <source>
        <dbReference type="ARBA" id="ARBA00022723"/>
    </source>
</evidence>
<dbReference type="AlphaFoldDB" id="A0A543D0S4"/>
<organism evidence="14 15">
    <name type="scientific">Pseudonocardia kunmingensis</name>
    <dbReference type="NCBI Taxonomy" id="630975"/>
    <lineage>
        <taxon>Bacteria</taxon>
        <taxon>Bacillati</taxon>
        <taxon>Actinomycetota</taxon>
        <taxon>Actinomycetes</taxon>
        <taxon>Pseudonocardiales</taxon>
        <taxon>Pseudonocardiaceae</taxon>
        <taxon>Pseudonocardia</taxon>
    </lineage>
</organism>
<dbReference type="Gene3D" id="3.40.50.1000">
    <property type="entry name" value="HAD superfamily/HAD-like"/>
    <property type="match status" value="1"/>
</dbReference>
<evidence type="ECO:0000256" key="5">
    <source>
        <dbReference type="ARBA" id="ARBA00022741"/>
    </source>
</evidence>
<dbReference type="NCBIfam" id="TIGR01512">
    <property type="entry name" value="ATPase-IB2_Cd"/>
    <property type="match status" value="1"/>
</dbReference>
<feature type="transmembrane region" description="Helical" evidence="12">
    <location>
        <begin position="210"/>
        <end position="228"/>
    </location>
</feature>
<dbReference type="Gene3D" id="3.30.70.100">
    <property type="match status" value="1"/>
</dbReference>
<feature type="transmembrane region" description="Helical" evidence="12">
    <location>
        <begin position="373"/>
        <end position="392"/>
    </location>
</feature>
<comment type="caution">
    <text evidence="14">The sequence shown here is derived from an EMBL/GenBank/DDBJ whole genome shotgun (WGS) entry which is preliminary data.</text>
</comment>
<feature type="transmembrane region" description="Helical" evidence="12">
    <location>
        <begin position="171"/>
        <end position="190"/>
    </location>
</feature>
<comment type="catalytic activity">
    <reaction evidence="10">
        <text>ATP + H2O = ADP + phosphate + H(+)</text>
        <dbReference type="Rhea" id="RHEA:13065"/>
        <dbReference type="ChEBI" id="CHEBI:15377"/>
        <dbReference type="ChEBI" id="CHEBI:15378"/>
        <dbReference type="ChEBI" id="CHEBI:30616"/>
        <dbReference type="ChEBI" id="CHEBI:43474"/>
        <dbReference type="ChEBI" id="CHEBI:456216"/>
    </reaction>
</comment>
<dbReference type="PANTHER" id="PTHR43520:SF8">
    <property type="entry name" value="P-TYPE CU(+) TRANSPORTER"/>
    <property type="match status" value="1"/>
</dbReference>
<gene>
    <name evidence="14" type="ORF">FB558_7598</name>
</gene>
<dbReference type="EMBL" id="VFPA01000006">
    <property type="protein sequence ID" value="TQM02954.1"/>
    <property type="molecule type" value="Genomic_DNA"/>
</dbReference>
<dbReference type="SFLD" id="SFLDG00002">
    <property type="entry name" value="C1.7:_P-type_atpase_like"/>
    <property type="match status" value="1"/>
</dbReference>
<feature type="transmembrane region" description="Helical" evidence="12">
    <location>
        <begin position="708"/>
        <end position="724"/>
    </location>
</feature>
<dbReference type="Proteomes" id="UP000315677">
    <property type="component" value="Unassembled WGS sequence"/>
</dbReference>
<dbReference type="InterPro" id="IPR044492">
    <property type="entry name" value="P_typ_ATPase_HD_dom"/>
</dbReference>
<dbReference type="Gene3D" id="3.40.1110.10">
    <property type="entry name" value="Calcium-transporting ATPase, cytoplasmic domain N"/>
    <property type="match status" value="1"/>
</dbReference>
<keyword evidence="4 12" id="KW-0479">Metal-binding</keyword>
<dbReference type="InterPro" id="IPR023298">
    <property type="entry name" value="ATPase_P-typ_TM_dom_sf"/>
</dbReference>
<dbReference type="FunFam" id="3.30.70.100:FF:000005">
    <property type="entry name" value="Copper-exporting P-type ATPase A"/>
    <property type="match status" value="1"/>
</dbReference>
<dbReference type="Pfam" id="PF00122">
    <property type="entry name" value="E1-E2_ATPase"/>
    <property type="match status" value="1"/>
</dbReference>
<dbReference type="InterPro" id="IPR027256">
    <property type="entry name" value="P-typ_ATPase_IB"/>
</dbReference>
<evidence type="ECO:0000259" key="13">
    <source>
        <dbReference type="PROSITE" id="PS50846"/>
    </source>
</evidence>
<feature type="domain" description="HMA" evidence="13">
    <location>
        <begin position="19"/>
        <end position="83"/>
    </location>
</feature>
<dbReference type="InterPro" id="IPR023299">
    <property type="entry name" value="ATPase_P-typ_cyto_dom_N"/>
</dbReference>
<evidence type="ECO:0000256" key="11">
    <source>
        <dbReference type="ARBA" id="ARBA00074171"/>
    </source>
</evidence>
<dbReference type="SUPFAM" id="SSF55008">
    <property type="entry name" value="HMA, heavy metal-associated domain"/>
    <property type="match status" value="1"/>
</dbReference>
<dbReference type="InterPro" id="IPR036412">
    <property type="entry name" value="HAD-like_sf"/>
</dbReference>
<dbReference type="InterPro" id="IPR000579">
    <property type="entry name" value="Cation-trans_P-type_ATPase_A/B"/>
</dbReference>
<dbReference type="NCBIfam" id="TIGR01494">
    <property type="entry name" value="ATPase_P-type"/>
    <property type="match status" value="1"/>
</dbReference>
<keyword evidence="15" id="KW-1185">Reference proteome</keyword>
<dbReference type="PROSITE" id="PS50846">
    <property type="entry name" value="HMA_2"/>
    <property type="match status" value="1"/>
</dbReference>
<keyword evidence="7" id="KW-1278">Translocase</keyword>